<accession>A0A520XDR8</accession>
<evidence type="ECO:0000256" key="1">
    <source>
        <dbReference type="ARBA" id="ARBA00044777"/>
    </source>
</evidence>
<dbReference type="Proteomes" id="UP000322454">
    <property type="component" value="Unassembled WGS sequence"/>
</dbReference>
<dbReference type="AlphaFoldDB" id="A0A520XDR8"/>
<gene>
    <name evidence="2" type="ORF">EVJ48_05005</name>
</gene>
<dbReference type="Pfam" id="PF02616">
    <property type="entry name" value="SMC_ScpA"/>
    <property type="match status" value="1"/>
</dbReference>
<name>A0A520XDR8_9DELT</name>
<dbReference type="PANTHER" id="PTHR33969:SF2">
    <property type="entry name" value="SEGREGATION AND CONDENSATION PROTEIN A"/>
    <property type="match status" value="1"/>
</dbReference>
<evidence type="ECO:0000313" key="2">
    <source>
        <dbReference type="EMBL" id="RZV39288.1"/>
    </source>
</evidence>
<reference evidence="2 3" key="1">
    <citation type="submission" date="2019-01" db="EMBL/GenBank/DDBJ databases">
        <title>Insights into ecological role of a new deltaproteobacterial order Candidatus Sinidesulfobacterales (Sva0485) by metagenomics and metatranscriptomics.</title>
        <authorList>
            <person name="Tan S."/>
            <person name="Liu J."/>
            <person name="Fang Y."/>
            <person name="Hedlund B."/>
            <person name="Lian Z.-H."/>
            <person name="Huang L.-Y."/>
            <person name="Li J.-T."/>
            <person name="Huang L.-N."/>
            <person name="Li W.-J."/>
            <person name="Jiang H.-C."/>
            <person name="Dong H.-L."/>
            <person name="Shu W.-S."/>
        </authorList>
    </citation>
    <scope>NUCLEOTIDE SEQUENCE [LARGE SCALE GENOMIC DNA]</scope>
    <source>
        <strain evidence="2">AP4</strain>
    </source>
</reference>
<comment type="caution">
    <text evidence="2">The sequence shown here is derived from an EMBL/GenBank/DDBJ whole genome shotgun (WGS) entry which is preliminary data.</text>
</comment>
<dbReference type="PANTHER" id="PTHR33969">
    <property type="entry name" value="SEGREGATION AND CONDENSATION PROTEIN A"/>
    <property type="match status" value="1"/>
</dbReference>
<sequence>MHPIKRQDTVTTSLNSNSFYPKVNLEAYNGPLDLLLTLIKKNKINIYDIPIVEITNQYLEAIGIGEKSGILTKDEDTVEGMNGGGALNLDSGGDFIVMAAQLIYIKSVMLLPKRNTENGEDDDGDIEDPRAELADMLLEYKKVKEVAEFLNNRPILGRDVFGVKIIQNDEGEDENGALIAQNQNKNNGVVFEANIFILSKYFYDKIKEAQNRISVYEIAKENFSVKEKIIEIMEKFNDNIYYFENFNAAGNNNNAIANTGNITFGIIVKNSRTKDEFFTYFLAVLEMARLLLISIDQIQLFGDIYIAPVSGSLETYRSKIASMN</sequence>
<organism evidence="2 3">
    <name type="scientific">Candidatus Acidulodesulfobacterium acidiphilum</name>
    <dbReference type="NCBI Taxonomy" id="2597224"/>
    <lineage>
        <taxon>Bacteria</taxon>
        <taxon>Deltaproteobacteria</taxon>
        <taxon>Candidatus Acidulodesulfobacterales</taxon>
        <taxon>Candidatus Acidulodesulfobacterium</taxon>
    </lineage>
</organism>
<dbReference type="EMBL" id="SHMQ01000011">
    <property type="protein sequence ID" value="RZV39288.1"/>
    <property type="molecule type" value="Genomic_DNA"/>
</dbReference>
<dbReference type="Gene3D" id="6.10.250.2410">
    <property type="match status" value="1"/>
</dbReference>
<dbReference type="InterPro" id="IPR003768">
    <property type="entry name" value="ScpA"/>
</dbReference>
<evidence type="ECO:0000313" key="3">
    <source>
        <dbReference type="Proteomes" id="UP000322454"/>
    </source>
</evidence>
<proteinExistence type="predicted"/>
<protein>
    <recommendedName>
        <fullName evidence="1">Segregation and condensation protein A</fullName>
    </recommendedName>
</protein>